<evidence type="ECO:0000313" key="2">
    <source>
        <dbReference type="EMBL" id="KXN69269.1"/>
    </source>
</evidence>
<proteinExistence type="predicted"/>
<keyword evidence="3" id="KW-1185">Reference proteome</keyword>
<sequence>MTDIMKRKNFHSNTIYKFKLKNARELKLRTRLNESSSSTGETSPKQQCSQKPFNSQRIRCFNRVNKLNTIDEVINLIKITDPLDLLHLCQELAIDTSYNPNFVQSIQSQSLTYSFQSTSPPPSSKSIDFEDVHQRDSLKLRSREFWDSCWLSYISNVHPKYPIFSLKYLNPDILPPYLKSIVYSLGYLFNLNTQSSPSKYIMDYMEKCTQQWLKKILFEPSLSHIQFLLLSSIYYYYTKNLKKSDAIQNQVLQMSYTLGLPHNFKSNNSLKTYEAYLTWVVICSFRWETKGFKYLADNFPESPIPQRILDHNWQTNPIIFGDHATLLGQCIAQKVQFEVELNQILLTNLNMIQLGNSAREVCINQKSQLIQKLSDRYMNYFNLIMQYYPHLNHQILKTTILDLQYKLETIQFLLQSDASKLKTLLKLEDTQQHGQKLTNYLVLLKLIHLSSTQSVQAILKPNLNVIKRLMGQLNKESNKQFYLKLVLFKFYYRYLK</sequence>
<feature type="region of interest" description="Disordered" evidence="1">
    <location>
        <begin position="31"/>
        <end position="51"/>
    </location>
</feature>
<dbReference type="EMBL" id="KQ964541">
    <property type="protein sequence ID" value="KXN69269.1"/>
    <property type="molecule type" value="Genomic_DNA"/>
</dbReference>
<evidence type="ECO:0000256" key="1">
    <source>
        <dbReference type="SAM" id="MobiDB-lite"/>
    </source>
</evidence>
<name>A0A137P2W4_CONC2</name>
<evidence type="ECO:0008006" key="4">
    <source>
        <dbReference type="Google" id="ProtNLM"/>
    </source>
</evidence>
<dbReference type="CDD" id="cd12148">
    <property type="entry name" value="fungal_TF_MHR"/>
    <property type="match status" value="1"/>
</dbReference>
<reference evidence="2 3" key="1">
    <citation type="journal article" date="2015" name="Genome Biol. Evol.">
        <title>Phylogenomic analyses indicate that early fungi evolved digesting cell walls of algal ancestors of land plants.</title>
        <authorList>
            <person name="Chang Y."/>
            <person name="Wang S."/>
            <person name="Sekimoto S."/>
            <person name="Aerts A.L."/>
            <person name="Choi C."/>
            <person name="Clum A."/>
            <person name="LaButti K.M."/>
            <person name="Lindquist E.A."/>
            <person name="Yee Ngan C."/>
            <person name="Ohm R.A."/>
            <person name="Salamov A.A."/>
            <person name="Grigoriev I.V."/>
            <person name="Spatafora J.W."/>
            <person name="Berbee M.L."/>
        </authorList>
    </citation>
    <scope>NUCLEOTIDE SEQUENCE [LARGE SCALE GENOMIC DNA]</scope>
    <source>
        <strain evidence="2 3">NRRL 28638</strain>
    </source>
</reference>
<protein>
    <recommendedName>
        <fullName evidence="4">Transcription factor domain-containing protein</fullName>
    </recommendedName>
</protein>
<feature type="compositionally biased region" description="Polar residues" evidence="1">
    <location>
        <begin position="33"/>
        <end position="51"/>
    </location>
</feature>
<accession>A0A137P2W4</accession>
<gene>
    <name evidence="2" type="ORF">CONCODRAFT_8332</name>
</gene>
<dbReference type="GO" id="GO:0003677">
    <property type="term" value="F:DNA binding"/>
    <property type="evidence" value="ECO:0007669"/>
    <property type="project" value="InterPro"/>
</dbReference>
<organism evidence="2 3">
    <name type="scientific">Conidiobolus coronatus (strain ATCC 28846 / CBS 209.66 / NRRL 28638)</name>
    <name type="common">Delacroixia coronata</name>
    <dbReference type="NCBI Taxonomy" id="796925"/>
    <lineage>
        <taxon>Eukaryota</taxon>
        <taxon>Fungi</taxon>
        <taxon>Fungi incertae sedis</taxon>
        <taxon>Zoopagomycota</taxon>
        <taxon>Entomophthoromycotina</taxon>
        <taxon>Entomophthoromycetes</taxon>
        <taxon>Entomophthorales</taxon>
        <taxon>Ancylistaceae</taxon>
        <taxon>Conidiobolus</taxon>
    </lineage>
</organism>
<dbReference type="Proteomes" id="UP000070444">
    <property type="component" value="Unassembled WGS sequence"/>
</dbReference>
<dbReference type="AlphaFoldDB" id="A0A137P2W4"/>
<evidence type="ECO:0000313" key="3">
    <source>
        <dbReference type="Proteomes" id="UP000070444"/>
    </source>
</evidence>
<dbReference type="GO" id="GO:0008270">
    <property type="term" value="F:zinc ion binding"/>
    <property type="evidence" value="ECO:0007669"/>
    <property type="project" value="InterPro"/>
</dbReference>
<dbReference type="GO" id="GO:0006351">
    <property type="term" value="P:DNA-templated transcription"/>
    <property type="evidence" value="ECO:0007669"/>
    <property type="project" value="InterPro"/>
</dbReference>